<organism evidence="2 3">
    <name type="scientific">Artemisia annua</name>
    <name type="common">Sweet wormwood</name>
    <dbReference type="NCBI Taxonomy" id="35608"/>
    <lineage>
        <taxon>Eukaryota</taxon>
        <taxon>Viridiplantae</taxon>
        <taxon>Streptophyta</taxon>
        <taxon>Embryophyta</taxon>
        <taxon>Tracheophyta</taxon>
        <taxon>Spermatophyta</taxon>
        <taxon>Magnoliopsida</taxon>
        <taxon>eudicotyledons</taxon>
        <taxon>Gunneridae</taxon>
        <taxon>Pentapetalae</taxon>
        <taxon>asterids</taxon>
        <taxon>campanulids</taxon>
        <taxon>Asterales</taxon>
        <taxon>Asteraceae</taxon>
        <taxon>Asteroideae</taxon>
        <taxon>Anthemideae</taxon>
        <taxon>Artemisiinae</taxon>
        <taxon>Artemisia</taxon>
    </lineage>
</organism>
<sequence length="138" mass="15987">MDKTNKEVKVISPKPPEAKETLLWLDLHCDGCAHVLKLENFKMAGVKTVSVDVYANVVTVKGTFHPIDLENYTWKVSGRPVMIGIPKSEKDKYKDYLEMFVEDIHLVIYLSQATRDDEHAYDVYLLEMFVYEIPDIYD</sequence>
<dbReference type="Proteomes" id="UP000245207">
    <property type="component" value="Unassembled WGS sequence"/>
</dbReference>
<dbReference type="STRING" id="35608.A0A2U1M306"/>
<proteinExistence type="predicted"/>
<dbReference type="AlphaFoldDB" id="A0A2U1M306"/>
<keyword evidence="3" id="KW-1185">Reference proteome</keyword>
<dbReference type="EMBL" id="PKPP01006697">
    <property type="protein sequence ID" value="PWA55642.1"/>
    <property type="molecule type" value="Genomic_DNA"/>
</dbReference>
<dbReference type="SUPFAM" id="SSF55008">
    <property type="entry name" value="HMA, heavy metal-associated domain"/>
    <property type="match status" value="1"/>
</dbReference>
<accession>A0A2U1M306</accession>
<dbReference type="GO" id="GO:0009626">
    <property type="term" value="P:plant-type hypersensitive response"/>
    <property type="evidence" value="ECO:0007669"/>
    <property type="project" value="UniProtKB-KW"/>
</dbReference>
<evidence type="ECO:0000313" key="2">
    <source>
        <dbReference type="EMBL" id="PWA55642.1"/>
    </source>
</evidence>
<dbReference type="InterPro" id="IPR036163">
    <property type="entry name" value="HMA_dom_sf"/>
</dbReference>
<evidence type="ECO:0000256" key="1">
    <source>
        <dbReference type="ARBA" id="ARBA00004170"/>
    </source>
</evidence>
<comment type="subcellular location">
    <subcellularLocation>
        <location evidence="1">Membrane</location>
        <topology evidence="1">Peripheral membrane protein</topology>
    </subcellularLocation>
</comment>
<dbReference type="OrthoDB" id="689350at2759"/>
<gene>
    <name evidence="2" type="ORF">CTI12_AA401990</name>
</gene>
<protein>
    <submittedName>
        <fullName evidence="2">Heavy metal-associated domain, HMA</fullName>
    </submittedName>
</protein>
<dbReference type="CDD" id="cd00371">
    <property type="entry name" value="HMA"/>
    <property type="match status" value="1"/>
</dbReference>
<evidence type="ECO:0000313" key="3">
    <source>
        <dbReference type="Proteomes" id="UP000245207"/>
    </source>
</evidence>
<dbReference type="Gene3D" id="3.30.70.100">
    <property type="match status" value="1"/>
</dbReference>
<dbReference type="GO" id="GO:0016020">
    <property type="term" value="C:membrane"/>
    <property type="evidence" value="ECO:0007669"/>
    <property type="project" value="UniProtKB-SubCell"/>
</dbReference>
<dbReference type="InterPro" id="IPR006121">
    <property type="entry name" value="HMA_dom"/>
</dbReference>
<reference evidence="2 3" key="1">
    <citation type="journal article" date="2018" name="Mol. Plant">
        <title>The genome of Artemisia annua provides insight into the evolution of Asteraceae family and artemisinin biosynthesis.</title>
        <authorList>
            <person name="Shen Q."/>
            <person name="Zhang L."/>
            <person name="Liao Z."/>
            <person name="Wang S."/>
            <person name="Yan T."/>
            <person name="Shi P."/>
            <person name="Liu M."/>
            <person name="Fu X."/>
            <person name="Pan Q."/>
            <person name="Wang Y."/>
            <person name="Lv Z."/>
            <person name="Lu X."/>
            <person name="Zhang F."/>
            <person name="Jiang W."/>
            <person name="Ma Y."/>
            <person name="Chen M."/>
            <person name="Hao X."/>
            <person name="Li L."/>
            <person name="Tang Y."/>
            <person name="Lv G."/>
            <person name="Zhou Y."/>
            <person name="Sun X."/>
            <person name="Brodelius P.E."/>
            <person name="Rose J.K.C."/>
            <person name="Tang K."/>
        </authorList>
    </citation>
    <scope>NUCLEOTIDE SEQUENCE [LARGE SCALE GENOMIC DNA]</scope>
    <source>
        <strain evidence="3">cv. Huhao1</strain>
        <tissue evidence="2">Leaf</tissue>
    </source>
</reference>
<comment type="caution">
    <text evidence="2">The sequence shown here is derived from an EMBL/GenBank/DDBJ whole genome shotgun (WGS) entry which is preliminary data.</text>
</comment>
<name>A0A2U1M306_ARTAN</name>
<dbReference type="GO" id="GO:0046872">
    <property type="term" value="F:metal ion binding"/>
    <property type="evidence" value="ECO:0007669"/>
    <property type="project" value="InterPro"/>
</dbReference>